<feature type="transmembrane region" description="Helical" evidence="5">
    <location>
        <begin position="76"/>
        <end position="97"/>
    </location>
</feature>
<evidence type="ECO:0000313" key="7">
    <source>
        <dbReference type="Proteomes" id="UP000229342"/>
    </source>
</evidence>
<dbReference type="PANTHER" id="PTHR12191">
    <property type="entry name" value="SOLUTE CARRIER FAMILY 39"/>
    <property type="match status" value="1"/>
</dbReference>
<sequence length="271" mass="29147">MYRGNGIMSAQYSMVTSLIYGFTAVMIVSVISLVGVFTLSFKESTLRQVLFALIGLATGALFGDALIHLIPEAFESGISTTTIAFLVMAGILLFFMLEKIFLWRHSHLEEVESIESVEQHDHSPKHLAPLVLVADFVHNILDGVIIGASFLISTPVGISTTVAVILHEIPQEIGDFGLLIHAGWSRGKALLWNFLSALSAVLGLLVVFTIGASVESFVPFVSAVTAGSFIYIAGSDLVPELRKTISLSRSAIQVATIILGFGIMLLLTLVE</sequence>
<protein>
    <submittedName>
        <fullName evidence="6">ZIP family metal transporter</fullName>
    </submittedName>
</protein>
<dbReference type="InterPro" id="IPR003689">
    <property type="entry name" value="ZIP"/>
</dbReference>
<keyword evidence="2 5" id="KW-0812">Transmembrane</keyword>
<comment type="subcellular location">
    <subcellularLocation>
        <location evidence="1">Membrane</location>
        <topology evidence="1">Multi-pass membrane protein</topology>
    </subcellularLocation>
</comment>
<reference evidence="6 7" key="1">
    <citation type="submission" date="2017-09" db="EMBL/GenBank/DDBJ databases">
        <title>Depth-based differentiation of microbial function through sediment-hosted aquifers and enrichment of novel symbionts in the deep terrestrial subsurface.</title>
        <authorList>
            <person name="Probst A.J."/>
            <person name="Ladd B."/>
            <person name="Jarett J.K."/>
            <person name="Geller-Mcgrath D.E."/>
            <person name="Sieber C.M."/>
            <person name="Emerson J.B."/>
            <person name="Anantharaman K."/>
            <person name="Thomas B.C."/>
            <person name="Malmstrom R."/>
            <person name="Stieglmeier M."/>
            <person name="Klingl A."/>
            <person name="Woyke T."/>
            <person name="Ryan C.M."/>
            <person name="Banfield J.F."/>
        </authorList>
    </citation>
    <scope>NUCLEOTIDE SEQUENCE [LARGE SCALE GENOMIC DNA]</scope>
    <source>
        <strain evidence="6">CG11_big_fil_rev_8_21_14_0_20_46_11</strain>
    </source>
</reference>
<dbReference type="PANTHER" id="PTHR12191:SF37">
    <property type="entry name" value="ZINC TRANSPORTER FOI"/>
    <property type="match status" value="1"/>
</dbReference>
<evidence type="ECO:0000256" key="5">
    <source>
        <dbReference type="SAM" id="Phobius"/>
    </source>
</evidence>
<proteinExistence type="predicted"/>
<evidence type="ECO:0000256" key="2">
    <source>
        <dbReference type="ARBA" id="ARBA00022692"/>
    </source>
</evidence>
<dbReference type="GO" id="GO:0140410">
    <property type="term" value="F:monoatomic cation:bicarbonate symporter activity"/>
    <property type="evidence" value="ECO:0007669"/>
    <property type="project" value="TreeGrafter"/>
</dbReference>
<feature type="transmembrane region" description="Helical" evidence="5">
    <location>
        <begin position="12"/>
        <end position="37"/>
    </location>
</feature>
<dbReference type="GO" id="GO:0005385">
    <property type="term" value="F:zinc ion transmembrane transporter activity"/>
    <property type="evidence" value="ECO:0007669"/>
    <property type="project" value="TreeGrafter"/>
</dbReference>
<dbReference type="AlphaFoldDB" id="A0A2H0KAZ8"/>
<accession>A0A2H0KAZ8</accession>
<evidence type="ECO:0000313" key="6">
    <source>
        <dbReference type="EMBL" id="PIQ68430.1"/>
    </source>
</evidence>
<feature type="transmembrane region" description="Helical" evidence="5">
    <location>
        <begin position="217"/>
        <end position="238"/>
    </location>
</feature>
<dbReference type="InterPro" id="IPR050799">
    <property type="entry name" value="ZIP_Transporter"/>
</dbReference>
<feature type="transmembrane region" description="Helical" evidence="5">
    <location>
        <begin position="250"/>
        <end position="270"/>
    </location>
</feature>
<dbReference type="GO" id="GO:0005886">
    <property type="term" value="C:plasma membrane"/>
    <property type="evidence" value="ECO:0007669"/>
    <property type="project" value="TreeGrafter"/>
</dbReference>
<feature type="transmembrane region" description="Helical" evidence="5">
    <location>
        <begin position="190"/>
        <end position="211"/>
    </location>
</feature>
<dbReference type="Proteomes" id="UP000229342">
    <property type="component" value="Unassembled WGS sequence"/>
</dbReference>
<keyword evidence="3 5" id="KW-1133">Transmembrane helix</keyword>
<evidence type="ECO:0000256" key="4">
    <source>
        <dbReference type="ARBA" id="ARBA00023136"/>
    </source>
</evidence>
<gene>
    <name evidence="6" type="ORF">COV91_04150</name>
</gene>
<dbReference type="GO" id="GO:0030003">
    <property type="term" value="P:intracellular monoatomic cation homeostasis"/>
    <property type="evidence" value="ECO:0007669"/>
    <property type="project" value="TreeGrafter"/>
</dbReference>
<dbReference type="GO" id="GO:0071578">
    <property type="term" value="P:zinc ion import across plasma membrane"/>
    <property type="evidence" value="ECO:0007669"/>
    <property type="project" value="TreeGrafter"/>
</dbReference>
<comment type="caution">
    <text evidence="6">The sequence shown here is derived from an EMBL/GenBank/DDBJ whole genome shotgun (WGS) entry which is preliminary data.</text>
</comment>
<keyword evidence="4 5" id="KW-0472">Membrane</keyword>
<dbReference type="EMBL" id="PCVG01000053">
    <property type="protein sequence ID" value="PIQ68430.1"/>
    <property type="molecule type" value="Genomic_DNA"/>
</dbReference>
<feature type="transmembrane region" description="Helical" evidence="5">
    <location>
        <begin position="49"/>
        <end position="70"/>
    </location>
</feature>
<organism evidence="6 7">
    <name type="scientific">Candidatus Taylorbacteria bacterium CG11_big_fil_rev_8_21_14_0_20_46_11</name>
    <dbReference type="NCBI Taxonomy" id="1975025"/>
    <lineage>
        <taxon>Bacteria</taxon>
        <taxon>Candidatus Tayloriibacteriota</taxon>
    </lineage>
</organism>
<evidence type="ECO:0000256" key="1">
    <source>
        <dbReference type="ARBA" id="ARBA00004141"/>
    </source>
</evidence>
<name>A0A2H0KAZ8_9BACT</name>
<dbReference type="Pfam" id="PF02535">
    <property type="entry name" value="Zip"/>
    <property type="match status" value="1"/>
</dbReference>
<evidence type="ECO:0000256" key="3">
    <source>
        <dbReference type="ARBA" id="ARBA00022989"/>
    </source>
</evidence>